<comment type="caution">
    <text evidence="1">The sequence shown here is derived from an EMBL/GenBank/DDBJ whole genome shotgun (WGS) entry which is preliminary data.</text>
</comment>
<name>A0ABW9QZZ7_9ACTN</name>
<dbReference type="EMBL" id="WJHE01001529">
    <property type="protein sequence ID" value="MST35221.1"/>
    <property type="molecule type" value="Genomic_DNA"/>
</dbReference>
<gene>
    <name evidence="1" type="ORF">GHK86_21120</name>
</gene>
<evidence type="ECO:0000313" key="2">
    <source>
        <dbReference type="Proteomes" id="UP000437736"/>
    </source>
</evidence>
<evidence type="ECO:0000313" key="1">
    <source>
        <dbReference type="EMBL" id="MST35221.1"/>
    </source>
</evidence>
<feature type="non-terminal residue" evidence="1">
    <location>
        <position position="63"/>
    </location>
</feature>
<accession>A0ABW9QZZ7</accession>
<proteinExistence type="predicted"/>
<protein>
    <recommendedName>
        <fullName evidence="3">Secreted protein</fullName>
    </recommendedName>
</protein>
<sequence>MVVLILAIAWAGVLVAWLRSRSRGSFGDSVGMFHRHLHVLERTAPATLAPANRLRGPAVSSTP</sequence>
<evidence type="ECO:0008006" key="3">
    <source>
        <dbReference type="Google" id="ProtNLM"/>
    </source>
</evidence>
<organism evidence="1 2">
    <name type="scientific">Acidiferrimicrobium australe</name>
    <dbReference type="NCBI Taxonomy" id="2664430"/>
    <lineage>
        <taxon>Bacteria</taxon>
        <taxon>Bacillati</taxon>
        <taxon>Actinomycetota</taxon>
        <taxon>Acidimicrobiia</taxon>
        <taxon>Acidimicrobiales</taxon>
        <taxon>Acidimicrobiaceae</taxon>
        <taxon>Acidiferrimicrobium</taxon>
    </lineage>
</organism>
<keyword evidence="2" id="KW-1185">Reference proteome</keyword>
<reference evidence="1 2" key="1">
    <citation type="submission" date="2019-11" db="EMBL/GenBank/DDBJ databases">
        <title>Acidiferrimicrobium australis gen. nov., sp. nov., an acidophilic and obligately heterotrophic, member of the Actinobacteria that catalyses dissimilatory oxido- reduction of iron isolated from metal-rich acidic water in Chile.</title>
        <authorList>
            <person name="Gonzalez D."/>
            <person name="Huber K."/>
            <person name="Hedrich S."/>
            <person name="Rojas-Villalobos C."/>
            <person name="Quatrini R."/>
            <person name="Dinamarca M.A."/>
            <person name="Schwarz A."/>
            <person name="Canales C."/>
            <person name="Nancucheo I."/>
        </authorList>
    </citation>
    <scope>NUCLEOTIDE SEQUENCE [LARGE SCALE GENOMIC DNA]</scope>
    <source>
        <strain evidence="1 2">USS-CCA1</strain>
    </source>
</reference>
<dbReference type="Proteomes" id="UP000437736">
    <property type="component" value="Unassembled WGS sequence"/>
</dbReference>